<sequence length="80" mass="9071">MRKDKILAQAILMLQAHDGPAWETFMKHLHQYKDECARDLLSAPPETIQVMQGRARGAQEMVSCIEAARETLGKSKEYVV</sequence>
<organism evidence="1">
    <name type="scientific">uncultured Caudovirales phage</name>
    <dbReference type="NCBI Taxonomy" id="2100421"/>
    <lineage>
        <taxon>Viruses</taxon>
        <taxon>Duplodnaviria</taxon>
        <taxon>Heunggongvirae</taxon>
        <taxon>Uroviricota</taxon>
        <taxon>Caudoviricetes</taxon>
        <taxon>Peduoviridae</taxon>
        <taxon>Maltschvirus</taxon>
        <taxon>Maltschvirus maltsch</taxon>
    </lineage>
</organism>
<name>A0A6J5MFM9_9CAUD</name>
<accession>A0A6J5MFM9</accession>
<evidence type="ECO:0000313" key="1">
    <source>
        <dbReference type="EMBL" id="CAB4143920.1"/>
    </source>
</evidence>
<proteinExistence type="predicted"/>
<protein>
    <submittedName>
        <fullName evidence="1">Uncharacterized protein</fullName>
    </submittedName>
</protein>
<gene>
    <name evidence="1" type="ORF">UFOVP470_3</name>
</gene>
<reference evidence="1" key="1">
    <citation type="submission" date="2020-04" db="EMBL/GenBank/DDBJ databases">
        <authorList>
            <person name="Chiriac C."/>
            <person name="Salcher M."/>
            <person name="Ghai R."/>
            <person name="Kavagutti S V."/>
        </authorList>
    </citation>
    <scope>NUCLEOTIDE SEQUENCE</scope>
</reference>
<dbReference type="EMBL" id="LR796429">
    <property type="protein sequence ID" value="CAB4143920.1"/>
    <property type="molecule type" value="Genomic_DNA"/>
</dbReference>